<evidence type="ECO:0000259" key="3">
    <source>
        <dbReference type="Pfam" id="PF16344"/>
    </source>
</evidence>
<dbReference type="InterPro" id="IPR006860">
    <property type="entry name" value="FecR"/>
</dbReference>
<dbReference type="Gene3D" id="2.60.120.1440">
    <property type="match status" value="1"/>
</dbReference>
<dbReference type="Proteomes" id="UP000321497">
    <property type="component" value="Unassembled WGS sequence"/>
</dbReference>
<dbReference type="PANTHER" id="PTHR30273">
    <property type="entry name" value="PERIPLASMIC SIGNAL SENSOR AND SIGMA FACTOR ACTIVATOR FECR-RELATED"/>
    <property type="match status" value="1"/>
</dbReference>
<dbReference type="GO" id="GO:0016989">
    <property type="term" value="F:sigma factor antagonist activity"/>
    <property type="evidence" value="ECO:0007669"/>
    <property type="project" value="TreeGrafter"/>
</dbReference>
<feature type="transmembrane region" description="Helical" evidence="1">
    <location>
        <begin position="72"/>
        <end position="93"/>
    </location>
</feature>
<comment type="caution">
    <text evidence="4">The sequence shown here is derived from an EMBL/GenBank/DDBJ whole genome shotgun (WGS) entry which is preliminary data.</text>
</comment>
<dbReference type="InterPro" id="IPR032508">
    <property type="entry name" value="FecR_C"/>
</dbReference>
<dbReference type="AlphaFoldDB" id="A0A5C6Z499"/>
<keyword evidence="1" id="KW-1133">Transmembrane helix</keyword>
<keyword evidence="1" id="KW-0812">Transmembrane</keyword>
<feature type="domain" description="Protein FecR C-terminal" evidence="3">
    <location>
        <begin position="233"/>
        <end position="298"/>
    </location>
</feature>
<sequence>MEKELLIKKWLNNELNGSEKEAFDKLDDFEINQAIVDNAEYFKASNFTEIADFEAFKKRYDSHKKPVRKLQWLNPLLKIASVLVIAFGLYFTLFHNSITQVKTVAGEKITVELPDTSEVILNVLSTIQYNAKKWDEKRSLQLEGEAYFKVAKGKKFDVITESGVVTVVGTQFNVKQRSEFFEVKCFEGKVSVVSDTIKRLLHPGQTFRISNHKFSEGTITAVTPKWADNMSDFESVPFKEVLAELERQYNIKIINKNVNVDRLFTGGFVHHDLENALISITQPMNMTYELSTSNRVIIRGKNN</sequence>
<keyword evidence="1" id="KW-0472">Membrane</keyword>
<dbReference type="Pfam" id="PF16344">
    <property type="entry name" value="FecR_C"/>
    <property type="match status" value="1"/>
</dbReference>
<dbReference type="InterPro" id="IPR012373">
    <property type="entry name" value="Ferrdict_sens_TM"/>
</dbReference>
<dbReference type="EMBL" id="VORT01000001">
    <property type="protein sequence ID" value="TXD74975.1"/>
    <property type="molecule type" value="Genomic_DNA"/>
</dbReference>
<accession>A0A5C6Z499</accession>
<evidence type="ECO:0000313" key="4">
    <source>
        <dbReference type="EMBL" id="TXD74975.1"/>
    </source>
</evidence>
<evidence type="ECO:0000313" key="5">
    <source>
        <dbReference type="Proteomes" id="UP000321497"/>
    </source>
</evidence>
<dbReference type="Pfam" id="PF04773">
    <property type="entry name" value="FecR"/>
    <property type="match status" value="1"/>
</dbReference>
<reference evidence="4 5" key="1">
    <citation type="submission" date="2019-08" db="EMBL/GenBank/DDBJ databases">
        <title>Genome of Aequorivita antarctica SW49 (type strain).</title>
        <authorList>
            <person name="Bowman J.P."/>
        </authorList>
    </citation>
    <scope>NUCLEOTIDE SEQUENCE [LARGE SCALE GENOMIC DNA]</scope>
    <source>
        <strain evidence="4 5">SW49</strain>
    </source>
</reference>
<proteinExistence type="predicted"/>
<dbReference type="RefSeq" id="WP_111842800.1">
    <property type="nucleotide sequence ID" value="NZ_UEGI01000001.1"/>
</dbReference>
<dbReference type="OrthoDB" id="1097347at2"/>
<name>A0A5C6Z499_9FLAO</name>
<feature type="domain" description="FecR protein" evidence="2">
    <location>
        <begin position="100"/>
        <end position="190"/>
    </location>
</feature>
<dbReference type="PANTHER" id="PTHR30273:SF2">
    <property type="entry name" value="PROTEIN FECR"/>
    <property type="match status" value="1"/>
</dbReference>
<keyword evidence="5" id="KW-1185">Reference proteome</keyword>
<dbReference type="PIRSF" id="PIRSF018266">
    <property type="entry name" value="FecR"/>
    <property type="match status" value="1"/>
</dbReference>
<evidence type="ECO:0000256" key="1">
    <source>
        <dbReference type="SAM" id="Phobius"/>
    </source>
</evidence>
<dbReference type="Gene3D" id="3.55.50.30">
    <property type="match status" value="1"/>
</dbReference>
<organism evidence="4 5">
    <name type="scientific">Aequorivita antarctica</name>
    <dbReference type="NCBI Taxonomy" id="153266"/>
    <lineage>
        <taxon>Bacteria</taxon>
        <taxon>Pseudomonadati</taxon>
        <taxon>Bacteroidota</taxon>
        <taxon>Flavobacteriia</taxon>
        <taxon>Flavobacteriales</taxon>
        <taxon>Flavobacteriaceae</taxon>
        <taxon>Aequorivita</taxon>
    </lineage>
</organism>
<evidence type="ECO:0000259" key="2">
    <source>
        <dbReference type="Pfam" id="PF04773"/>
    </source>
</evidence>
<gene>
    <name evidence="4" type="ORF">ESU54_01940</name>
</gene>
<protein>
    <submittedName>
        <fullName evidence="4">FecR family protein</fullName>
    </submittedName>
</protein>